<evidence type="ECO:0000256" key="1">
    <source>
        <dbReference type="ARBA" id="ARBA00003594"/>
    </source>
</evidence>
<feature type="compositionally biased region" description="Polar residues" evidence="6">
    <location>
        <begin position="1"/>
        <end position="11"/>
    </location>
</feature>
<evidence type="ECO:0000256" key="6">
    <source>
        <dbReference type="SAM" id="MobiDB-lite"/>
    </source>
</evidence>
<feature type="compositionally biased region" description="Polar residues" evidence="6">
    <location>
        <begin position="654"/>
        <end position="664"/>
    </location>
</feature>
<sequence>MASLRSQNNANAELPAGTMSSSNQPPTISELNKKTTKNESDNLQQNNNGTRGNQNGKRRRKWNKKKNKISKQNTENLDGTNGEDAGHNSQKTEPQSQLNEDSSRISSRSNEPTFTKDTKEDKTKDTKEEIDASALVETLNPPTLTSNVPMSPRKRTLMRHKKSDNDMKRESFILDAKGNLRNRNSFIEGADTYLQSPKEPLGPLNINEKVTLFQFNSAKVVLYHEMVDSNQSIPKESGTLLGHGSFEVFQLHKGDVTYLSCGSSFVYPLLPKLKILRTNFNQFILPLANPERYWRISLNTEDVKIIRRLERTLEEKIQYRNFYLEDSFKDEDYTQTIANGSTHTPLPYPTSATPPFSVHHYLPIAHELPESPPSAPISPQQVDSYKDTINKDPIPLGQASSDWPLRRKTSAQSMTSAIASFNLKDDANEHPFKNPYQLAQPKPRRQMDPGKLSAQPKMDHRLQYPSENGFHDRKSESSMDSLLDEFEENISITRSISFSAARPESHLPSRAPSRQSFTSAVSKPRLNVPKYDESEFPSTSLSEYNKMPSRRSSRSELYTSETNWMEPNAPMDTSRLPRSRSSYSVASSHYNRNVKGADLNSTYHNIYRSITQRNLSQYGGSNGRSAAERHTNQEFKTPSLRNYDMRAGSERSFTESIKSTQSRRSALGPGLKTNDNSRDEKLSSKLNSTELYNMIRAKRESNKAGAPRRFFGWG</sequence>
<dbReference type="EMBL" id="CH408160">
    <property type="protein sequence ID" value="EDK40579.2"/>
    <property type="molecule type" value="Genomic_DNA"/>
</dbReference>
<dbReference type="GO" id="GO:0045033">
    <property type="term" value="P:peroxisome inheritance"/>
    <property type="evidence" value="ECO:0007669"/>
    <property type="project" value="InterPro"/>
</dbReference>
<dbReference type="STRING" id="294746.A5DN26"/>
<dbReference type="InParanoid" id="A5DN26"/>
<feature type="compositionally biased region" description="Basic and acidic residues" evidence="6">
    <location>
        <begin position="114"/>
        <end position="130"/>
    </location>
</feature>
<dbReference type="OMA" id="YWKIFIN"/>
<dbReference type="AlphaFoldDB" id="A5DN26"/>
<organism evidence="7 8">
    <name type="scientific">Meyerozyma guilliermondii (strain ATCC 6260 / CBS 566 / DSM 6381 / JCM 1539 / NBRC 10279 / NRRL Y-324)</name>
    <name type="common">Yeast</name>
    <name type="synonym">Candida guilliermondii</name>
    <dbReference type="NCBI Taxonomy" id="294746"/>
    <lineage>
        <taxon>Eukaryota</taxon>
        <taxon>Fungi</taxon>
        <taxon>Dikarya</taxon>
        <taxon>Ascomycota</taxon>
        <taxon>Saccharomycotina</taxon>
        <taxon>Pichiomycetes</taxon>
        <taxon>Debaryomycetaceae</taxon>
        <taxon>Meyerozyma</taxon>
    </lineage>
</organism>
<comment type="function">
    <text evidence="1">Required for peroxisome inheritance.</text>
</comment>
<evidence type="ECO:0000256" key="3">
    <source>
        <dbReference type="ARBA" id="ARBA00010707"/>
    </source>
</evidence>
<feature type="region of interest" description="Disordered" evidence="6">
    <location>
        <begin position="426"/>
        <end position="455"/>
    </location>
</feature>
<gene>
    <name evidence="7" type="ORF">PGUG_04677</name>
</gene>
<evidence type="ECO:0000313" key="7">
    <source>
        <dbReference type="EMBL" id="EDK40579.2"/>
    </source>
</evidence>
<keyword evidence="5" id="KW-0472">Membrane</keyword>
<feature type="compositionally biased region" description="Polar residues" evidence="6">
    <location>
        <begin position="87"/>
        <end position="113"/>
    </location>
</feature>
<evidence type="ECO:0000256" key="5">
    <source>
        <dbReference type="ARBA" id="ARBA00023136"/>
    </source>
</evidence>
<name>A5DN26_PICGU</name>
<dbReference type="GeneID" id="5124833"/>
<protein>
    <recommendedName>
        <fullName evidence="4">Inheritance of peroxisomes protein 1</fullName>
    </recommendedName>
</protein>
<keyword evidence="8" id="KW-1185">Reference proteome</keyword>
<feature type="compositionally biased region" description="Low complexity" evidence="6">
    <location>
        <begin position="42"/>
        <end position="55"/>
    </location>
</feature>
<feature type="compositionally biased region" description="Basic and acidic residues" evidence="6">
    <location>
        <begin position="643"/>
        <end position="653"/>
    </location>
</feature>
<accession>A5DN26</accession>
<evidence type="ECO:0000256" key="2">
    <source>
        <dbReference type="ARBA" id="ARBA00004421"/>
    </source>
</evidence>
<dbReference type="Proteomes" id="UP000001997">
    <property type="component" value="Unassembled WGS sequence"/>
</dbReference>
<feature type="region of interest" description="Disordered" evidence="6">
    <location>
        <begin position="1"/>
        <end position="135"/>
    </location>
</feature>
<dbReference type="KEGG" id="pgu:PGUG_04677"/>
<dbReference type="HOGENOM" id="CLU_386885_0_0_1"/>
<comment type="similarity">
    <text evidence="3">Belongs to the INP1 family.</text>
</comment>
<dbReference type="GO" id="GO:0005780">
    <property type="term" value="C:extrinsic component of intraperoxisomal membrane"/>
    <property type="evidence" value="ECO:0007669"/>
    <property type="project" value="InterPro"/>
</dbReference>
<dbReference type="RefSeq" id="XP_001482722.2">
    <property type="nucleotide sequence ID" value="XM_001482672.1"/>
</dbReference>
<reference evidence="7 8" key="1">
    <citation type="journal article" date="2009" name="Nature">
        <title>Evolution of pathogenicity and sexual reproduction in eight Candida genomes.</title>
        <authorList>
            <person name="Butler G."/>
            <person name="Rasmussen M.D."/>
            <person name="Lin M.F."/>
            <person name="Santos M.A."/>
            <person name="Sakthikumar S."/>
            <person name="Munro C.A."/>
            <person name="Rheinbay E."/>
            <person name="Grabherr M."/>
            <person name="Forche A."/>
            <person name="Reedy J.L."/>
            <person name="Agrafioti I."/>
            <person name="Arnaud M.B."/>
            <person name="Bates S."/>
            <person name="Brown A.J."/>
            <person name="Brunke S."/>
            <person name="Costanzo M.C."/>
            <person name="Fitzpatrick D.A."/>
            <person name="de Groot P.W."/>
            <person name="Harris D."/>
            <person name="Hoyer L.L."/>
            <person name="Hube B."/>
            <person name="Klis F.M."/>
            <person name="Kodira C."/>
            <person name="Lennard N."/>
            <person name="Logue M.E."/>
            <person name="Martin R."/>
            <person name="Neiman A.M."/>
            <person name="Nikolaou E."/>
            <person name="Quail M.A."/>
            <person name="Quinn J."/>
            <person name="Santos M.C."/>
            <person name="Schmitzberger F.F."/>
            <person name="Sherlock G."/>
            <person name="Shah P."/>
            <person name="Silverstein K.A."/>
            <person name="Skrzypek M.S."/>
            <person name="Soll D."/>
            <person name="Staggs R."/>
            <person name="Stansfield I."/>
            <person name="Stumpf M.P."/>
            <person name="Sudbery P.E."/>
            <person name="Srikantha T."/>
            <person name="Zeng Q."/>
            <person name="Berman J."/>
            <person name="Berriman M."/>
            <person name="Heitman J."/>
            <person name="Gow N.A."/>
            <person name="Lorenz M.C."/>
            <person name="Birren B.W."/>
            <person name="Kellis M."/>
            <person name="Cuomo C.A."/>
        </authorList>
    </citation>
    <scope>NUCLEOTIDE SEQUENCE [LARGE SCALE GENOMIC DNA]</scope>
    <source>
        <strain evidence="8">ATCC 6260 / CBS 566 / DSM 6381 / JCM 1539 / NBRC 10279 / NRRL Y-324</strain>
    </source>
</reference>
<dbReference type="eggNOG" id="ENOG502S7ZC">
    <property type="taxonomic scope" value="Eukaryota"/>
</dbReference>
<feature type="compositionally biased region" description="Basic residues" evidence="6">
    <location>
        <begin position="56"/>
        <end position="69"/>
    </location>
</feature>
<evidence type="ECO:0000256" key="4">
    <source>
        <dbReference type="ARBA" id="ARBA00021397"/>
    </source>
</evidence>
<feature type="compositionally biased region" description="Basic and acidic residues" evidence="6">
    <location>
        <begin position="31"/>
        <end position="40"/>
    </location>
</feature>
<dbReference type="OrthoDB" id="4097008at2759"/>
<feature type="compositionally biased region" description="Polar residues" evidence="6">
    <location>
        <begin position="512"/>
        <end position="521"/>
    </location>
</feature>
<dbReference type="InterPro" id="IPR024758">
    <property type="entry name" value="Inp1"/>
</dbReference>
<dbReference type="VEuPathDB" id="FungiDB:PGUG_04677"/>
<feature type="region of interest" description="Disordered" evidence="6">
    <location>
        <begin position="500"/>
        <end position="555"/>
    </location>
</feature>
<proteinExistence type="inferred from homology"/>
<dbReference type="Pfam" id="PF12634">
    <property type="entry name" value="Inp1"/>
    <property type="match status" value="1"/>
</dbReference>
<evidence type="ECO:0000313" key="8">
    <source>
        <dbReference type="Proteomes" id="UP000001997"/>
    </source>
</evidence>
<feature type="compositionally biased region" description="Polar residues" evidence="6">
    <location>
        <begin position="18"/>
        <end position="30"/>
    </location>
</feature>
<feature type="region of interest" description="Disordered" evidence="6">
    <location>
        <begin position="617"/>
        <end position="685"/>
    </location>
</feature>
<comment type="subcellular location">
    <subcellularLocation>
        <location evidence="2">Peroxisome membrane</location>
        <topology evidence="2">Peripheral membrane protein</topology>
    </subcellularLocation>
</comment>